<dbReference type="PANTHER" id="PTHR11803:SF58">
    <property type="entry name" value="PROTEIN HMF1-RELATED"/>
    <property type="match status" value="1"/>
</dbReference>
<dbReference type="Gene3D" id="3.30.1330.40">
    <property type="entry name" value="RutC-like"/>
    <property type="match status" value="2"/>
</dbReference>
<dbReference type="GO" id="GO:0019239">
    <property type="term" value="F:deaminase activity"/>
    <property type="evidence" value="ECO:0007669"/>
    <property type="project" value="TreeGrafter"/>
</dbReference>
<evidence type="ECO:0000256" key="1">
    <source>
        <dbReference type="ARBA" id="ARBA00010552"/>
    </source>
</evidence>
<evidence type="ECO:0000313" key="2">
    <source>
        <dbReference type="EMBL" id="SVB46101.1"/>
    </source>
</evidence>
<name>A0A382E7X8_9ZZZZ</name>
<dbReference type="GO" id="GO:0005829">
    <property type="term" value="C:cytosol"/>
    <property type="evidence" value="ECO:0007669"/>
    <property type="project" value="TreeGrafter"/>
</dbReference>
<sequence>MREAMGNKTSIFLDYSPTNVQRYPAAVKAGGLVFLSGVRPSNKSDSRRDFNDIPVGGYNKKQGFSVVDNLESKVAYDSWFAHKNMDAVLEMAGSGGDQILRQHIWQKDKRFFPIYEDIRQVLQKVPSPSSGLGVSEVFGDPYFTIGIDAIAVCPDENPIFPSREVIAAVDDKDLPAASFYSQAVRSGPLVFTAGHIPIKTSEPGKPLVNSFDDLPTEGRFLETGRSHPDSRDGPIASQSWYVYKELERTLRKQGLDLSDTINATVFLADIRDFPTFHRIHNYFFPKQNTALTVSGFYEVGHRGCLIEIELTASA</sequence>
<dbReference type="AlphaFoldDB" id="A0A382E7X8"/>
<gene>
    <name evidence="2" type="ORF">METZ01_LOCUS198955</name>
</gene>
<dbReference type="CDD" id="cd00448">
    <property type="entry name" value="YjgF_YER057c_UK114_family"/>
    <property type="match status" value="1"/>
</dbReference>
<feature type="non-terminal residue" evidence="2">
    <location>
        <position position="314"/>
    </location>
</feature>
<organism evidence="2">
    <name type="scientific">marine metagenome</name>
    <dbReference type="NCBI Taxonomy" id="408172"/>
    <lineage>
        <taxon>unclassified sequences</taxon>
        <taxon>metagenomes</taxon>
        <taxon>ecological metagenomes</taxon>
    </lineage>
</organism>
<comment type="similarity">
    <text evidence="1">Belongs to the RutC family.</text>
</comment>
<dbReference type="InterPro" id="IPR035959">
    <property type="entry name" value="RutC-like_sf"/>
</dbReference>
<dbReference type="SUPFAM" id="SSF55298">
    <property type="entry name" value="YjgF-like"/>
    <property type="match status" value="2"/>
</dbReference>
<proteinExistence type="inferred from homology"/>
<dbReference type="PANTHER" id="PTHR11803">
    <property type="entry name" value="2-IMINOBUTANOATE/2-IMINOPROPANOATE DEAMINASE RIDA"/>
    <property type="match status" value="1"/>
</dbReference>
<reference evidence="2" key="1">
    <citation type="submission" date="2018-05" db="EMBL/GenBank/DDBJ databases">
        <authorList>
            <person name="Lanie J.A."/>
            <person name="Ng W.-L."/>
            <person name="Kazmierczak K.M."/>
            <person name="Andrzejewski T.M."/>
            <person name="Davidsen T.M."/>
            <person name="Wayne K.J."/>
            <person name="Tettelin H."/>
            <person name="Glass J.I."/>
            <person name="Rusch D."/>
            <person name="Podicherti R."/>
            <person name="Tsui H.-C.T."/>
            <person name="Winkler M.E."/>
        </authorList>
    </citation>
    <scope>NUCLEOTIDE SEQUENCE</scope>
</reference>
<dbReference type="EMBL" id="UINC01042878">
    <property type="protein sequence ID" value="SVB46101.1"/>
    <property type="molecule type" value="Genomic_DNA"/>
</dbReference>
<dbReference type="InterPro" id="IPR006175">
    <property type="entry name" value="YjgF/YER057c/UK114"/>
</dbReference>
<accession>A0A382E7X8</accession>
<dbReference type="Pfam" id="PF01042">
    <property type="entry name" value="Ribonuc_L-PSP"/>
    <property type="match status" value="1"/>
</dbReference>
<protein>
    <submittedName>
        <fullName evidence="2">Uncharacterized protein</fullName>
    </submittedName>
</protein>